<feature type="transmembrane region" description="Helical" evidence="1">
    <location>
        <begin position="12"/>
        <end position="30"/>
    </location>
</feature>
<evidence type="ECO:0000313" key="2">
    <source>
        <dbReference type="EMBL" id="SEN97261.1"/>
    </source>
</evidence>
<accession>A0A1H8KWR6</accession>
<feature type="transmembrane region" description="Helical" evidence="1">
    <location>
        <begin position="154"/>
        <end position="179"/>
    </location>
</feature>
<keyword evidence="1" id="KW-0812">Transmembrane</keyword>
<keyword evidence="1" id="KW-0472">Membrane</keyword>
<gene>
    <name evidence="2" type="ORF">SAMN04487942_1387</name>
</gene>
<proteinExistence type="predicted"/>
<dbReference type="OrthoDB" id="1494658at2"/>
<dbReference type="Proteomes" id="UP000198657">
    <property type="component" value="Unassembled WGS sequence"/>
</dbReference>
<evidence type="ECO:0000256" key="1">
    <source>
        <dbReference type="SAM" id="Phobius"/>
    </source>
</evidence>
<name>A0A1H8KWR6_9FLAO</name>
<sequence length="211" mass="24192">MDEIEVLKDVDSNLLVFLLTSLIAFVAWIIKGAIEKPINDSKITFEKTFNIRIEILTEVKNRLSLILYFKNDDETKVYKEQIQDLLLKDGKSAYLSKIILDNCLRLSIDENGNEALVKETISLIDIELFQLISKVEDEITFFRKFSHFNPLSKVIGITLLALQNIITILLIGLIIYFIVSFYISSAICGKILILITSIGIMFFANWYLSKK</sequence>
<evidence type="ECO:0000313" key="3">
    <source>
        <dbReference type="Proteomes" id="UP000198657"/>
    </source>
</evidence>
<dbReference type="AlphaFoldDB" id="A0A1H8KWR6"/>
<dbReference type="RefSeq" id="WP_091168135.1">
    <property type="nucleotide sequence ID" value="NZ_CBCSFM010000003.1"/>
</dbReference>
<keyword evidence="1" id="KW-1133">Transmembrane helix</keyword>
<dbReference type="STRING" id="604089.SAMN04487942_1387"/>
<keyword evidence="3" id="KW-1185">Reference proteome</keyword>
<reference evidence="3" key="1">
    <citation type="submission" date="2016-10" db="EMBL/GenBank/DDBJ databases">
        <authorList>
            <person name="Varghese N."/>
            <person name="Submissions S."/>
        </authorList>
    </citation>
    <scope>NUCLEOTIDE SEQUENCE [LARGE SCALE GENOMIC DNA]</scope>
    <source>
        <strain evidence="3">CGMCC 1.8704</strain>
    </source>
</reference>
<organism evidence="2 3">
    <name type="scientific">Flavobacterium sinopsychrotolerans</name>
    <dbReference type="NCBI Taxonomy" id="604089"/>
    <lineage>
        <taxon>Bacteria</taxon>
        <taxon>Pseudomonadati</taxon>
        <taxon>Bacteroidota</taxon>
        <taxon>Flavobacteriia</taxon>
        <taxon>Flavobacteriales</taxon>
        <taxon>Flavobacteriaceae</taxon>
        <taxon>Flavobacterium</taxon>
    </lineage>
</organism>
<protein>
    <submittedName>
        <fullName evidence="2">Uncharacterized protein</fullName>
    </submittedName>
</protein>
<feature type="transmembrane region" description="Helical" evidence="1">
    <location>
        <begin position="191"/>
        <end position="208"/>
    </location>
</feature>
<dbReference type="EMBL" id="FODN01000002">
    <property type="protein sequence ID" value="SEN97261.1"/>
    <property type="molecule type" value="Genomic_DNA"/>
</dbReference>